<gene>
    <name evidence="2" type="primary">bolA</name>
    <name evidence="3" type="ORF">ANAPC1_00870</name>
    <name evidence="2" type="ORF">ANAPHAGO_00147</name>
</gene>
<dbReference type="InterPro" id="IPR002634">
    <property type="entry name" value="BolA"/>
</dbReference>
<organism evidence="2 4">
    <name type="scientific">Anaplasma phagocytophilum</name>
    <name type="common">Ehrlichia phagocytophila</name>
    <dbReference type="NCBI Taxonomy" id="948"/>
    <lineage>
        <taxon>Bacteria</taxon>
        <taxon>Pseudomonadati</taxon>
        <taxon>Pseudomonadota</taxon>
        <taxon>Alphaproteobacteria</taxon>
        <taxon>Rickettsiales</taxon>
        <taxon>Anaplasmataceae</taxon>
        <taxon>Anaplasma</taxon>
        <taxon>phagocytophilum group</taxon>
    </lineage>
</organism>
<dbReference type="Pfam" id="PF01722">
    <property type="entry name" value="BolA"/>
    <property type="match status" value="1"/>
</dbReference>
<evidence type="ECO:0000313" key="5">
    <source>
        <dbReference type="Proteomes" id="UP000078419"/>
    </source>
</evidence>
<evidence type="ECO:0000256" key="1">
    <source>
        <dbReference type="RuleBase" id="RU003860"/>
    </source>
</evidence>
<sequence length="78" mass="8588">MAVDLLKLRELLCNSFPDGIVDVTSLADDNDHYSVRIVSERFAGKSKLEQHRMVYDALSGVVVHALQIQTSVGSKQDG</sequence>
<dbReference type="Proteomes" id="UP000055047">
    <property type="component" value="Unassembled WGS sequence"/>
</dbReference>
<dbReference type="RefSeq" id="WP_045890085.1">
    <property type="nucleotide sequence ID" value="NZ_CCXQ01000020.1"/>
</dbReference>
<comment type="similarity">
    <text evidence="1">Belongs to the BolA/IbaG family.</text>
</comment>
<dbReference type="Proteomes" id="UP000078419">
    <property type="component" value="Unassembled WGS sequence"/>
</dbReference>
<reference evidence="3" key="3">
    <citation type="submission" date="2016-03" db="EMBL/GenBank/DDBJ databases">
        <authorList>
            <person name="Loux V."/>
        </authorList>
    </citation>
    <scope>NUCLEOTIDE SEQUENCE</scope>
    <source>
        <strain evidence="3">C1</strain>
    </source>
</reference>
<protein>
    <submittedName>
        <fullName evidence="2">BolA-like protein</fullName>
    </submittedName>
    <submittedName>
        <fullName evidence="3">Transcriptional regulator BolA</fullName>
    </submittedName>
</protein>
<reference evidence="2 4" key="1">
    <citation type="submission" date="2014-09" db="EMBL/GenBank/DDBJ databases">
        <authorList>
            <person name="Loux Valentin"/>
            <person name="Dugat Thibaut"/>
        </authorList>
    </citation>
    <scope>NUCLEOTIDE SEQUENCE [LARGE SCALE GENOMIC DNA]</scope>
    <source>
        <strain evidence="2 4">BOV-10_179</strain>
    </source>
</reference>
<evidence type="ECO:0000313" key="2">
    <source>
        <dbReference type="EMBL" id="CEG20488.1"/>
    </source>
</evidence>
<dbReference type="AlphaFoldDB" id="A0A098EDW1"/>
<evidence type="ECO:0000313" key="4">
    <source>
        <dbReference type="Proteomes" id="UP000055047"/>
    </source>
</evidence>
<reference evidence="5" key="2">
    <citation type="submission" date="2016-03" db="EMBL/GenBank/DDBJ databases">
        <authorList>
            <person name="Loux Valentin"/>
        </authorList>
    </citation>
    <scope>NUCLEOTIDE SEQUENCE [LARGE SCALE GENOMIC DNA]</scope>
    <source>
        <strain evidence="5">C1</strain>
    </source>
</reference>
<accession>A0A098EDW1</accession>
<dbReference type="InterPro" id="IPR036065">
    <property type="entry name" value="BolA-like_sf"/>
</dbReference>
<dbReference type="Gene3D" id="3.30.300.90">
    <property type="entry name" value="BolA-like"/>
    <property type="match status" value="1"/>
</dbReference>
<dbReference type="SUPFAM" id="SSF82657">
    <property type="entry name" value="BolA-like"/>
    <property type="match status" value="1"/>
</dbReference>
<proteinExistence type="inferred from homology"/>
<dbReference type="EMBL" id="FLLR01000037">
    <property type="protein sequence ID" value="SBO14511.1"/>
    <property type="molecule type" value="Genomic_DNA"/>
</dbReference>
<name>A0A098EDW1_ANAPH</name>
<dbReference type="EMBL" id="CCXQ01000020">
    <property type="protein sequence ID" value="CEG20488.1"/>
    <property type="molecule type" value="Genomic_DNA"/>
</dbReference>
<evidence type="ECO:0000313" key="3">
    <source>
        <dbReference type="EMBL" id="SBO14511.1"/>
    </source>
</evidence>
<dbReference type="PIRSF" id="PIRSF003113">
    <property type="entry name" value="BolA"/>
    <property type="match status" value="1"/>
</dbReference>